<dbReference type="Pfam" id="PF13855">
    <property type="entry name" value="LRR_8"/>
    <property type="match status" value="2"/>
</dbReference>
<dbReference type="PROSITE" id="PS51450">
    <property type="entry name" value="LRR"/>
    <property type="match status" value="3"/>
</dbReference>
<dbReference type="InterPro" id="IPR001611">
    <property type="entry name" value="Leu-rich_rpt"/>
</dbReference>
<proteinExistence type="predicted"/>
<dbReference type="InterPro" id="IPR003591">
    <property type="entry name" value="Leu-rich_rpt_typical-subtyp"/>
</dbReference>
<dbReference type="PANTHER" id="PTHR24366:SF96">
    <property type="entry name" value="LEUCINE RICH REPEAT CONTAINING 53"/>
    <property type="match status" value="1"/>
</dbReference>
<evidence type="ECO:0000313" key="5">
    <source>
        <dbReference type="Proteomes" id="UP001381693"/>
    </source>
</evidence>
<name>A0AAN8XBC8_HALRR</name>
<keyword evidence="2" id="KW-0677">Repeat</keyword>
<dbReference type="SMART" id="SM00365">
    <property type="entry name" value="LRR_SD22"/>
    <property type="match status" value="3"/>
</dbReference>
<dbReference type="Gene3D" id="3.80.10.10">
    <property type="entry name" value="Ribonuclease Inhibitor"/>
    <property type="match status" value="3"/>
</dbReference>
<evidence type="ECO:0000313" key="4">
    <source>
        <dbReference type="EMBL" id="KAK7077338.1"/>
    </source>
</evidence>
<gene>
    <name evidence="4" type="ORF">SK128_003774</name>
</gene>
<feature type="signal peptide" evidence="3">
    <location>
        <begin position="1"/>
        <end position="18"/>
    </location>
</feature>
<keyword evidence="1" id="KW-0433">Leucine-rich repeat</keyword>
<dbReference type="InterPro" id="IPR032675">
    <property type="entry name" value="LRR_dom_sf"/>
</dbReference>
<evidence type="ECO:0000256" key="1">
    <source>
        <dbReference type="ARBA" id="ARBA00022614"/>
    </source>
</evidence>
<keyword evidence="5" id="KW-1185">Reference proteome</keyword>
<accession>A0AAN8XBC8</accession>
<sequence length="408" mass="46953">MKFPLITIFLMLTSRSHCWFFGSLSTDICDKLCKCPTDLHEVREKGLDCRDRNIQDLPDELAIPDTIAKVDFSRNHIGQLLDITFNTNNKILYLDFSDNDIEHLYDNVFQTVPNLKNLLLRNNKLKSISEKAFVGVTNLTSLDLSYNQLENLPSSAFESLTALEELILDFNPLVRPDLLLLANNSQLRSLSLSEVGIETLHPDFFPENLKKLEKLSLAHNDISFVPTKALFRIRESLKELDLSGNPIQTLGAYSFYGLSNVRSLRLDQMLKLETIEEFAFGDLRHLETCILRYMPRIVTIHPKAFRTANNKTEMIIPVEDFTFSFSILSTLPEKLLNWSTLQYADMKYNHWNCDCQMQWVKNSSLLEKVGSHMLCSKPIHLRGHSIINIPEKDFVCLAEEPETLTRHQ</sequence>
<dbReference type="PRINTS" id="PR00019">
    <property type="entry name" value="LEURICHRPT"/>
</dbReference>
<dbReference type="Proteomes" id="UP001381693">
    <property type="component" value="Unassembled WGS sequence"/>
</dbReference>
<protein>
    <submittedName>
        <fullName evidence="4">Uncharacterized protein</fullName>
    </submittedName>
</protein>
<evidence type="ECO:0000256" key="3">
    <source>
        <dbReference type="SAM" id="SignalP"/>
    </source>
</evidence>
<dbReference type="SUPFAM" id="SSF52058">
    <property type="entry name" value="L domain-like"/>
    <property type="match status" value="1"/>
</dbReference>
<dbReference type="SMART" id="SM00369">
    <property type="entry name" value="LRR_TYP"/>
    <property type="match status" value="5"/>
</dbReference>
<dbReference type="EMBL" id="JAXCGZ010009434">
    <property type="protein sequence ID" value="KAK7077338.1"/>
    <property type="molecule type" value="Genomic_DNA"/>
</dbReference>
<keyword evidence="3" id="KW-0732">Signal</keyword>
<dbReference type="PANTHER" id="PTHR24366">
    <property type="entry name" value="IG(IMMUNOGLOBULIN) AND LRR(LEUCINE RICH REPEAT) DOMAINS"/>
    <property type="match status" value="1"/>
</dbReference>
<feature type="chain" id="PRO_5042996851" evidence="3">
    <location>
        <begin position="19"/>
        <end position="408"/>
    </location>
</feature>
<reference evidence="4 5" key="1">
    <citation type="submission" date="2023-11" db="EMBL/GenBank/DDBJ databases">
        <title>Halocaridina rubra genome assembly.</title>
        <authorList>
            <person name="Smith C."/>
        </authorList>
    </citation>
    <scope>NUCLEOTIDE SEQUENCE [LARGE SCALE GENOMIC DNA]</scope>
    <source>
        <strain evidence="4">EP-1</strain>
        <tissue evidence="4">Whole</tissue>
    </source>
</reference>
<dbReference type="AlphaFoldDB" id="A0AAN8XBC8"/>
<comment type="caution">
    <text evidence="4">The sequence shown here is derived from an EMBL/GenBank/DDBJ whole genome shotgun (WGS) entry which is preliminary data.</text>
</comment>
<evidence type="ECO:0000256" key="2">
    <source>
        <dbReference type="ARBA" id="ARBA00022737"/>
    </source>
</evidence>
<organism evidence="4 5">
    <name type="scientific">Halocaridina rubra</name>
    <name type="common">Hawaiian red shrimp</name>
    <dbReference type="NCBI Taxonomy" id="373956"/>
    <lineage>
        <taxon>Eukaryota</taxon>
        <taxon>Metazoa</taxon>
        <taxon>Ecdysozoa</taxon>
        <taxon>Arthropoda</taxon>
        <taxon>Crustacea</taxon>
        <taxon>Multicrustacea</taxon>
        <taxon>Malacostraca</taxon>
        <taxon>Eumalacostraca</taxon>
        <taxon>Eucarida</taxon>
        <taxon>Decapoda</taxon>
        <taxon>Pleocyemata</taxon>
        <taxon>Caridea</taxon>
        <taxon>Atyoidea</taxon>
        <taxon>Atyidae</taxon>
        <taxon>Halocaridina</taxon>
    </lineage>
</organism>